<protein>
    <submittedName>
        <fullName evidence="5">Uncharacterized protein LOC108667749</fullName>
    </submittedName>
</protein>
<reference evidence="5" key="1">
    <citation type="submission" date="2025-08" db="UniProtKB">
        <authorList>
            <consortium name="RefSeq"/>
        </authorList>
    </citation>
    <scope>IDENTIFICATION</scope>
    <source>
        <tissue evidence="5">Whole organism</tissue>
    </source>
</reference>
<dbReference type="GeneID" id="108667749"/>
<dbReference type="PANTHER" id="PTHR23279:SF6">
    <property type="entry name" value="DEFECTIVE PROBOSCIS EXTENSION RESPONSE 7, ISOFORM F"/>
    <property type="match status" value="1"/>
</dbReference>
<dbReference type="AlphaFoldDB" id="A0A979FUP7"/>
<dbReference type="InterPro" id="IPR013106">
    <property type="entry name" value="Ig_V-set"/>
</dbReference>
<keyword evidence="1" id="KW-1133">Transmembrane helix</keyword>
<dbReference type="Pfam" id="PF07686">
    <property type="entry name" value="V-set"/>
    <property type="match status" value="1"/>
</dbReference>
<keyword evidence="2" id="KW-0732">Signal</keyword>
<feature type="domain" description="Ig-like" evidence="3">
    <location>
        <begin position="56"/>
        <end position="145"/>
    </location>
</feature>
<evidence type="ECO:0000313" key="4">
    <source>
        <dbReference type="Proteomes" id="UP000694843"/>
    </source>
</evidence>
<dbReference type="KEGG" id="hazt:108667749"/>
<name>A0A979FUP7_HYAAZ</name>
<organism evidence="4 5">
    <name type="scientific">Hyalella azteca</name>
    <name type="common">Amphipod</name>
    <dbReference type="NCBI Taxonomy" id="294128"/>
    <lineage>
        <taxon>Eukaryota</taxon>
        <taxon>Metazoa</taxon>
        <taxon>Ecdysozoa</taxon>
        <taxon>Arthropoda</taxon>
        <taxon>Crustacea</taxon>
        <taxon>Multicrustacea</taxon>
        <taxon>Malacostraca</taxon>
        <taxon>Eumalacostraca</taxon>
        <taxon>Peracarida</taxon>
        <taxon>Amphipoda</taxon>
        <taxon>Senticaudata</taxon>
        <taxon>Talitrida</taxon>
        <taxon>Talitroidea</taxon>
        <taxon>Hyalellidae</taxon>
        <taxon>Hyalella</taxon>
    </lineage>
</organism>
<dbReference type="PROSITE" id="PS50835">
    <property type="entry name" value="IG_LIKE"/>
    <property type="match status" value="2"/>
</dbReference>
<accession>A0A979FUP7</accession>
<feature type="transmembrane region" description="Helical" evidence="1">
    <location>
        <begin position="311"/>
        <end position="330"/>
    </location>
</feature>
<dbReference type="InterPro" id="IPR013783">
    <property type="entry name" value="Ig-like_fold"/>
</dbReference>
<dbReference type="RefSeq" id="XP_047740941.1">
    <property type="nucleotide sequence ID" value="XM_047884985.1"/>
</dbReference>
<dbReference type="OrthoDB" id="6377396at2759"/>
<dbReference type="Pfam" id="PF13927">
    <property type="entry name" value="Ig_3"/>
    <property type="match status" value="1"/>
</dbReference>
<dbReference type="InterPro" id="IPR003598">
    <property type="entry name" value="Ig_sub2"/>
</dbReference>
<proteinExistence type="predicted"/>
<dbReference type="CDD" id="cd00096">
    <property type="entry name" value="Ig"/>
    <property type="match status" value="1"/>
</dbReference>
<dbReference type="SMART" id="SM00409">
    <property type="entry name" value="IG"/>
    <property type="match status" value="2"/>
</dbReference>
<dbReference type="InterPro" id="IPR037448">
    <property type="entry name" value="Zig-8"/>
</dbReference>
<feature type="chain" id="PRO_5037147063" evidence="2">
    <location>
        <begin position="24"/>
        <end position="462"/>
    </location>
</feature>
<dbReference type="GO" id="GO:0032589">
    <property type="term" value="C:neuron projection membrane"/>
    <property type="evidence" value="ECO:0007669"/>
    <property type="project" value="TreeGrafter"/>
</dbReference>
<evidence type="ECO:0000256" key="1">
    <source>
        <dbReference type="SAM" id="Phobius"/>
    </source>
</evidence>
<evidence type="ECO:0000313" key="5">
    <source>
        <dbReference type="RefSeq" id="XP_047740941.1"/>
    </source>
</evidence>
<dbReference type="SMART" id="SM00408">
    <property type="entry name" value="IGc2"/>
    <property type="match status" value="2"/>
</dbReference>
<dbReference type="GO" id="GO:0050808">
    <property type="term" value="P:synapse organization"/>
    <property type="evidence" value="ECO:0007669"/>
    <property type="project" value="TreeGrafter"/>
</dbReference>
<dbReference type="InterPro" id="IPR003599">
    <property type="entry name" value="Ig_sub"/>
</dbReference>
<keyword evidence="4" id="KW-1185">Reference proteome</keyword>
<sequence>MTNNKRFLVVLVIGIRLLRPTEANEVSLAAGDWEEETDWEHSAWATAAQFPGSRGPEFLPDLSTNVTVTLRGRAVLPCRVANLRGRSVSWIRQNDLQVLTTNAITFTTDKRFSVEGYNKGAAAVWDLHLSDVTQADEGVYQCQVNTRPKIFHPVRLHVVEGRAHIAGPHEVYIHAGSRLLLTCWLLAPPHPPPLVWTHNSTVLNDTTTRGGLSLFMSHEGARASTRLSLQRVDARDAGNYTCHPRDLPAASVSVYVLHEKEPAAMHHDASTNLHQSSAPVLLLLLLTAPLVSMQLSFVYPFLSATSQLKQFLLPKILNVAMIAVSFLRFIVTPMRSCSTRERKPPINVKYSSWVGSTLTCSCQFRLLAILKSRSTWNTNTRSIRELNWSAVPPRNIQVETILILDRYRPRPTDGRQLPGASNATRRCAAKLKHLSSKRNLNFGLQLRIVDEAPGLIFIVITI</sequence>
<evidence type="ECO:0000256" key="2">
    <source>
        <dbReference type="SAM" id="SignalP"/>
    </source>
</evidence>
<dbReference type="PANTHER" id="PTHR23279">
    <property type="entry name" value="DEFECTIVE PROBOSCIS EXTENSION RESPONSE DPR -RELATED"/>
    <property type="match status" value="1"/>
</dbReference>
<dbReference type="OMA" id="EVYIHAG"/>
<feature type="signal peptide" evidence="2">
    <location>
        <begin position="1"/>
        <end position="23"/>
    </location>
</feature>
<feature type="transmembrane region" description="Helical" evidence="1">
    <location>
        <begin position="280"/>
        <end position="299"/>
    </location>
</feature>
<dbReference type="InterPro" id="IPR036179">
    <property type="entry name" value="Ig-like_dom_sf"/>
</dbReference>
<keyword evidence="1" id="KW-0472">Membrane</keyword>
<feature type="domain" description="Ig-like" evidence="3">
    <location>
        <begin position="148"/>
        <end position="253"/>
    </location>
</feature>
<evidence type="ECO:0000259" key="3">
    <source>
        <dbReference type="PROSITE" id="PS50835"/>
    </source>
</evidence>
<dbReference type="Gene3D" id="2.60.40.10">
    <property type="entry name" value="Immunoglobulins"/>
    <property type="match status" value="2"/>
</dbReference>
<dbReference type="Proteomes" id="UP000694843">
    <property type="component" value="Unplaced"/>
</dbReference>
<dbReference type="InterPro" id="IPR007110">
    <property type="entry name" value="Ig-like_dom"/>
</dbReference>
<keyword evidence="1" id="KW-0812">Transmembrane</keyword>
<dbReference type="SUPFAM" id="SSF48726">
    <property type="entry name" value="Immunoglobulin"/>
    <property type="match status" value="2"/>
</dbReference>
<gene>
    <name evidence="5" type="primary">LOC108667749</name>
</gene>